<reference evidence="5" key="1">
    <citation type="submission" date="2021-06" db="EMBL/GenBank/DDBJ databases">
        <authorList>
            <person name="Hodson N. C."/>
            <person name="Mongue J. A."/>
            <person name="Jaron S. K."/>
        </authorList>
    </citation>
    <scope>NUCLEOTIDE SEQUENCE</scope>
</reference>
<dbReference type="OrthoDB" id="65569at2759"/>
<proteinExistence type="inferred from homology"/>
<comment type="caution">
    <text evidence="5">The sequence shown here is derived from an EMBL/GenBank/DDBJ whole genome shotgun (WGS) entry which is preliminary data.</text>
</comment>
<dbReference type="GO" id="GO:0008422">
    <property type="term" value="F:beta-glucosidase activity"/>
    <property type="evidence" value="ECO:0007669"/>
    <property type="project" value="TreeGrafter"/>
</dbReference>
<name>A0A8J2L4Q6_9HEXA</name>
<evidence type="ECO:0000313" key="6">
    <source>
        <dbReference type="Proteomes" id="UP000708208"/>
    </source>
</evidence>
<dbReference type="Proteomes" id="UP000708208">
    <property type="component" value="Unassembled WGS sequence"/>
</dbReference>
<evidence type="ECO:0000256" key="4">
    <source>
        <dbReference type="RuleBase" id="RU003690"/>
    </source>
</evidence>
<keyword evidence="6" id="KW-1185">Reference proteome</keyword>
<keyword evidence="3" id="KW-0326">Glycosidase</keyword>
<keyword evidence="2" id="KW-0378">Hydrolase</keyword>
<dbReference type="PANTHER" id="PTHR10353:SF36">
    <property type="entry name" value="LP05116P"/>
    <property type="match status" value="1"/>
</dbReference>
<sequence>ACDSYNKYKEDVQLLKEAGADFYRFSLAWTRILPDGTTKNINQAGIDYYNKLIDELLANGIIPMVTLFHWDYPQKLRENMGYWDKEEAAFLFANFSRIAYENFGDRVKHWITFNEPIVRTID</sequence>
<evidence type="ECO:0000256" key="1">
    <source>
        <dbReference type="ARBA" id="ARBA00010838"/>
    </source>
</evidence>
<gene>
    <name evidence="5" type="ORF">AFUS01_LOCUS38653</name>
</gene>
<dbReference type="GO" id="GO:0005975">
    <property type="term" value="P:carbohydrate metabolic process"/>
    <property type="evidence" value="ECO:0007669"/>
    <property type="project" value="InterPro"/>
</dbReference>
<dbReference type="PANTHER" id="PTHR10353">
    <property type="entry name" value="GLYCOSYL HYDROLASE"/>
    <property type="match status" value="1"/>
</dbReference>
<dbReference type="InterPro" id="IPR001360">
    <property type="entry name" value="Glyco_hydro_1"/>
</dbReference>
<dbReference type="AlphaFoldDB" id="A0A8J2L4Q6"/>
<dbReference type="EMBL" id="CAJVCH010548655">
    <property type="protein sequence ID" value="CAG7828745.1"/>
    <property type="molecule type" value="Genomic_DNA"/>
</dbReference>
<dbReference type="Pfam" id="PF00232">
    <property type="entry name" value="Glyco_hydro_1"/>
    <property type="match status" value="1"/>
</dbReference>
<accession>A0A8J2L4Q6</accession>
<evidence type="ECO:0000256" key="3">
    <source>
        <dbReference type="ARBA" id="ARBA00023295"/>
    </source>
</evidence>
<evidence type="ECO:0000313" key="5">
    <source>
        <dbReference type="EMBL" id="CAG7828745.1"/>
    </source>
</evidence>
<protein>
    <submittedName>
        <fullName evidence="5">Uncharacterized protein</fullName>
    </submittedName>
</protein>
<feature type="non-terminal residue" evidence="5">
    <location>
        <position position="1"/>
    </location>
</feature>
<comment type="similarity">
    <text evidence="1 4">Belongs to the glycosyl hydrolase 1 family.</text>
</comment>
<evidence type="ECO:0000256" key="2">
    <source>
        <dbReference type="ARBA" id="ARBA00022801"/>
    </source>
</evidence>
<organism evidence="5 6">
    <name type="scientific">Allacma fusca</name>
    <dbReference type="NCBI Taxonomy" id="39272"/>
    <lineage>
        <taxon>Eukaryota</taxon>
        <taxon>Metazoa</taxon>
        <taxon>Ecdysozoa</taxon>
        <taxon>Arthropoda</taxon>
        <taxon>Hexapoda</taxon>
        <taxon>Collembola</taxon>
        <taxon>Symphypleona</taxon>
        <taxon>Sminthuridae</taxon>
        <taxon>Allacma</taxon>
    </lineage>
</organism>